<dbReference type="STRING" id="1123243.SAMN02745190_02010"/>
<dbReference type="InterPro" id="IPR001451">
    <property type="entry name" value="Hexapep"/>
</dbReference>
<dbReference type="Pfam" id="PF00132">
    <property type="entry name" value="Hexapep"/>
    <property type="match status" value="1"/>
</dbReference>
<proteinExistence type="predicted"/>
<dbReference type="PANTHER" id="PTHR13061:SF29">
    <property type="entry name" value="GAMMA CARBONIC ANHYDRASE-LIKE 1, MITOCHONDRIAL-RELATED"/>
    <property type="match status" value="1"/>
</dbReference>
<dbReference type="Proteomes" id="UP000184404">
    <property type="component" value="Unassembled WGS sequence"/>
</dbReference>
<dbReference type="Gene3D" id="2.160.10.10">
    <property type="entry name" value="Hexapeptide repeat proteins"/>
    <property type="match status" value="1"/>
</dbReference>
<keyword evidence="1" id="KW-0808">Transferase</keyword>
<dbReference type="EMBL" id="FQUG01000008">
    <property type="protein sequence ID" value="SHF17186.1"/>
    <property type="molecule type" value="Genomic_DNA"/>
</dbReference>
<organism evidence="1 2">
    <name type="scientific">Schwartzia succinivorans DSM 10502</name>
    <dbReference type="NCBI Taxonomy" id="1123243"/>
    <lineage>
        <taxon>Bacteria</taxon>
        <taxon>Bacillati</taxon>
        <taxon>Bacillota</taxon>
        <taxon>Negativicutes</taxon>
        <taxon>Selenomonadales</taxon>
        <taxon>Selenomonadaceae</taxon>
        <taxon>Schwartzia</taxon>
    </lineage>
</organism>
<dbReference type="AlphaFoldDB" id="A0A1M4ZHX4"/>
<dbReference type="RefSeq" id="WP_072936105.1">
    <property type="nucleotide sequence ID" value="NZ_FQUG01000008.1"/>
</dbReference>
<dbReference type="PANTHER" id="PTHR13061">
    <property type="entry name" value="DYNACTIN SUBUNIT P25"/>
    <property type="match status" value="1"/>
</dbReference>
<dbReference type="OrthoDB" id="9803036at2"/>
<evidence type="ECO:0000313" key="2">
    <source>
        <dbReference type="Proteomes" id="UP000184404"/>
    </source>
</evidence>
<sequence length="185" mass="19762">MYTLKSNAFQGKSPKIHDEAFVAPQVFLSGDVRVGKHSSLWPGVVARGDVNYISVGECSNVQDLTCLHVADDNPCIIGDYVTIGHCACVHGCEIEDHVLVGMNATILTGAKIGRGSIIAAGALVSENMVVPPNSLVVGVPGKVIRTHDRMDAIHAQAIKYKSEWAIGYGVKPDIEGEVYHGEKII</sequence>
<keyword evidence="2" id="KW-1185">Reference proteome</keyword>
<gene>
    <name evidence="1" type="ORF">SAMN02745190_02010</name>
</gene>
<dbReference type="InterPro" id="IPR011004">
    <property type="entry name" value="Trimer_LpxA-like_sf"/>
</dbReference>
<dbReference type="GO" id="GO:0016740">
    <property type="term" value="F:transferase activity"/>
    <property type="evidence" value="ECO:0007669"/>
    <property type="project" value="UniProtKB-KW"/>
</dbReference>
<dbReference type="SUPFAM" id="SSF51161">
    <property type="entry name" value="Trimeric LpxA-like enzymes"/>
    <property type="match status" value="1"/>
</dbReference>
<dbReference type="InterPro" id="IPR050484">
    <property type="entry name" value="Transf_Hexapept/Carb_Anhydrase"/>
</dbReference>
<evidence type="ECO:0000313" key="1">
    <source>
        <dbReference type="EMBL" id="SHF17186.1"/>
    </source>
</evidence>
<reference evidence="1 2" key="1">
    <citation type="submission" date="2016-11" db="EMBL/GenBank/DDBJ databases">
        <authorList>
            <person name="Jaros S."/>
            <person name="Januszkiewicz K."/>
            <person name="Wedrychowicz H."/>
        </authorList>
    </citation>
    <scope>NUCLEOTIDE SEQUENCE [LARGE SCALE GENOMIC DNA]</scope>
    <source>
        <strain evidence="1 2">DSM 10502</strain>
    </source>
</reference>
<protein>
    <submittedName>
        <fullName evidence="1">Carbonic anhydrase or acetyltransferase, isoleucine patch superfamily</fullName>
    </submittedName>
</protein>
<accession>A0A1M4ZHX4</accession>
<dbReference type="CDD" id="cd04645">
    <property type="entry name" value="LbH_gamma_CA_like"/>
    <property type="match status" value="1"/>
</dbReference>
<dbReference type="InterPro" id="IPR047324">
    <property type="entry name" value="LbH_gamma_CA-like"/>
</dbReference>
<name>A0A1M4ZHX4_9FIRM</name>